<evidence type="ECO:0000256" key="2">
    <source>
        <dbReference type="SAM" id="SignalP"/>
    </source>
</evidence>
<dbReference type="Proteomes" id="UP001344447">
    <property type="component" value="Unassembled WGS sequence"/>
</dbReference>
<feature type="transmembrane region" description="Helical" evidence="1">
    <location>
        <begin position="593"/>
        <end position="614"/>
    </location>
</feature>
<keyword evidence="2" id="KW-0732">Signal</keyword>
<evidence type="ECO:0000256" key="1">
    <source>
        <dbReference type="SAM" id="Phobius"/>
    </source>
</evidence>
<evidence type="ECO:0000313" key="4">
    <source>
        <dbReference type="Proteomes" id="UP001344447"/>
    </source>
</evidence>
<keyword evidence="4" id="KW-1185">Reference proteome</keyword>
<reference evidence="3 4" key="1">
    <citation type="submission" date="2023-11" db="EMBL/GenBank/DDBJ databases">
        <title>Dfirmibasis_genome.</title>
        <authorList>
            <person name="Edelbroek B."/>
            <person name="Kjellin J."/>
            <person name="Jerlstrom-Hultqvist J."/>
            <person name="Soderbom F."/>
        </authorList>
    </citation>
    <scope>NUCLEOTIDE SEQUENCE [LARGE SCALE GENOMIC DNA]</scope>
    <source>
        <strain evidence="3 4">TNS-C-14</strain>
    </source>
</reference>
<organism evidence="3 4">
    <name type="scientific">Dictyostelium firmibasis</name>
    <dbReference type="NCBI Taxonomy" id="79012"/>
    <lineage>
        <taxon>Eukaryota</taxon>
        <taxon>Amoebozoa</taxon>
        <taxon>Evosea</taxon>
        <taxon>Eumycetozoa</taxon>
        <taxon>Dictyostelia</taxon>
        <taxon>Dictyosteliales</taxon>
        <taxon>Dictyosteliaceae</taxon>
        <taxon>Dictyostelium</taxon>
    </lineage>
</organism>
<comment type="caution">
    <text evidence="3">The sequence shown here is derived from an EMBL/GenBank/DDBJ whole genome shotgun (WGS) entry which is preliminary data.</text>
</comment>
<sequence length="627" mass="67278">MNIVKLLLVLVCFVGVISGAAFNFQFDGTYCGAEENPCRFVDSQNWKGGSAPVNGSDCYIDFTGVPNVGKTVYIILSVNMTLSSIQIVGTTNTNVRVSFLNTNLLITKTLSGNNNTAIIFDNQAKNNVTSKIDADVEVNGRFSLTNGSLVEFSYSVIHFVNDVFVDQTSNFTAHYYSNVQIDGISQFYTNPSFTDDSNLIANECFFNAGINSDSRVTLGETTFFGASNLNIFTMNGDIFIENGATLAISNLFKFTKNPTITVSKSSLIISGSAPETFPSIILKNGNLICFHPIASFANGIQGSGVVTFDIPNGGTASPQNTLSKVNSTDINVVVAGASTLFIKDCTFGSLTDKRTSLTNITDHQPTPSVQFDGSNSMIFISTNFTQIVFSDASMNILVGPDFSVVQKYPINLLGDIDMNQGAFLGDIDTMDKDSYLGLNDVMISGSVDLIAGRLHPQGDSSILKDFIMSANALLDMDETSNQFSIMGNFEMDSSSTIFISETLSTDSQSLISVGGNLVLNGTLIFDISETNPSDGDSYNLIDCSGVVVGTFSTITPIANGQTTTLNYKVSVSNNIVSIEFGSKAPSHKKLPGWAVFLIILAVLVTVAGAAYGYIRYKKRAGYLPINH</sequence>
<dbReference type="EMBL" id="JAVFKY010000004">
    <property type="protein sequence ID" value="KAK5577126.1"/>
    <property type="molecule type" value="Genomic_DNA"/>
</dbReference>
<keyword evidence="1" id="KW-0472">Membrane</keyword>
<gene>
    <name evidence="3" type="ORF">RB653_002064</name>
</gene>
<feature type="chain" id="PRO_5042940901" evidence="2">
    <location>
        <begin position="20"/>
        <end position="627"/>
    </location>
</feature>
<protein>
    <submittedName>
        <fullName evidence="3">Uncharacterized protein</fullName>
    </submittedName>
</protein>
<accession>A0AAN7YPQ3</accession>
<name>A0AAN7YPQ3_9MYCE</name>
<dbReference type="AlphaFoldDB" id="A0AAN7YPQ3"/>
<feature type="signal peptide" evidence="2">
    <location>
        <begin position="1"/>
        <end position="19"/>
    </location>
</feature>
<proteinExistence type="predicted"/>
<evidence type="ECO:0000313" key="3">
    <source>
        <dbReference type="EMBL" id="KAK5577126.1"/>
    </source>
</evidence>
<keyword evidence="1" id="KW-1133">Transmembrane helix</keyword>
<keyword evidence="1" id="KW-0812">Transmembrane</keyword>